<reference evidence="6 7" key="1">
    <citation type="submission" date="2024-09" db="EMBL/GenBank/DDBJ databases">
        <authorList>
            <person name="Sun Q."/>
            <person name="Mori K."/>
        </authorList>
    </citation>
    <scope>NUCLEOTIDE SEQUENCE [LARGE SCALE GENOMIC DNA]</scope>
    <source>
        <strain evidence="6 7">TBRC 2205</strain>
    </source>
</reference>
<feature type="domain" description="HTH tetR-type" evidence="5">
    <location>
        <begin position="16"/>
        <end position="76"/>
    </location>
</feature>
<keyword evidence="1" id="KW-0805">Transcription regulation</keyword>
<evidence type="ECO:0000259" key="5">
    <source>
        <dbReference type="PROSITE" id="PS50977"/>
    </source>
</evidence>
<sequence>MTTAEGVARREGGRSALVLAAVRSAVTELTAERGAAQLTVPAIAERANVSASSIYRRWGDLPTLLAEVATYRLDPDRPLPDTGDLRSDLLGWARELVEHLGRPSNAAMLRAGAALAGDGESDCLRNRRAEATRLVERVAAASSGPVPDVPEVIDHVVAPIVYRVIFDPGSLDDAVAERLVDGLLAALPAGD</sequence>
<evidence type="ECO:0000256" key="2">
    <source>
        <dbReference type="ARBA" id="ARBA00023125"/>
    </source>
</evidence>
<keyword evidence="3" id="KW-0804">Transcription</keyword>
<evidence type="ECO:0000256" key="3">
    <source>
        <dbReference type="ARBA" id="ARBA00023163"/>
    </source>
</evidence>
<protein>
    <submittedName>
        <fullName evidence="6">TetR/AcrR family transcriptional regulator</fullName>
    </submittedName>
</protein>
<comment type="caution">
    <text evidence="6">The sequence shown here is derived from an EMBL/GenBank/DDBJ whole genome shotgun (WGS) entry which is preliminary data.</text>
</comment>
<evidence type="ECO:0000313" key="7">
    <source>
        <dbReference type="Proteomes" id="UP001589894"/>
    </source>
</evidence>
<dbReference type="Proteomes" id="UP001589894">
    <property type="component" value="Unassembled WGS sequence"/>
</dbReference>
<dbReference type="Gene3D" id="1.10.357.10">
    <property type="entry name" value="Tetracycline Repressor, domain 2"/>
    <property type="match status" value="1"/>
</dbReference>
<evidence type="ECO:0000256" key="1">
    <source>
        <dbReference type="ARBA" id="ARBA00023015"/>
    </source>
</evidence>
<dbReference type="InterPro" id="IPR009057">
    <property type="entry name" value="Homeodomain-like_sf"/>
</dbReference>
<dbReference type="RefSeq" id="WP_377343398.1">
    <property type="nucleotide sequence ID" value="NZ_JBHLUE010000026.1"/>
</dbReference>
<dbReference type="InterPro" id="IPR050109">
    <property type="entry name" value="HTH-type_TetR-like_transc_reg"/>
</dbReference>
<gene>
    <name evidence="6" type="ORF">ACFFHU_28145</name>
</gene>
<evidence type="ECO:0000313" key="6">
    <source>
        <dbReference type="EMBL" id="MFC0568003.1"/>
    </source>
</evidence>
<evidence type="ECO:0000256" key="4">
    <source>
        <dbReference type="PROSITE-ProRule" id="PRU00335"/>
    </source>
</evidence>
<dbReference type="InterPro" id="IPR036271">
    <property type="entry name" value="Tet_transcr_reg_TetR-rel_C_sf"/>
</dbReference>
<dbReference type="Gene3D" id="1.10.10.60">
    <property type="entry name" value="Homeodomain-like"/>
    <property type="match status" value="1"/>
</dbReference>
<dbReference type="SUPFAM" id="SSF46689">
    <property type="entry name" value="Homeodomain-like"/>
    <property type="match status" value="1"/>
</dbReference>
<feature type="DNA-binding region" description="H-T-H motif" evidence="4">
    <location>
        <begin position="39"/>
        <end position="58"/>
    </location>
</feature>
<dbReference type="PANTHER" id="PTHR30055:SF148">
    <property type="entry name" value="TETR-FAMILY TRANSCRIPTIONAL REGULATOR"/>
    <property type="match status" value="1"/>
</dbReference>
<dbReference type="PANTHER" id="PTHR30055">
    <property type="entry name" value="HTH-TYPE TRANSCRIPTIONAL REGULATOR RUTR"/>
    <property type="match status" value="1"/>
</dbReference>
<organism evidence="6 7">
    <name type="scientific">Plantactinospora siamensis</name>
    <dbReference type="NCBI Taxonomy" id="555372"/>
    <lineage>
        <taxon>Bacteria</taxon>
        <taxon>Bacillati</taxon>
        <taxon>Actinomycetota</taxon>
        <taxon>Actinomycetes</taxon>
        <taxon>Micromonosporales</taxon>
        <taxon>Micromonosporaceae</taxon>
        <taxon>Plantactinospora</taxon>
    </lineage>
</organism>
<dbReference type="InterPro" id="IPR001647">
    <property type="entry name" value="HTH_TetR"/>
</dbReference>
<proteinExistence type="predicted"/>
<name>A0ABV6P4N7_9ACTN</name>
<dbReference type="Pfam" id="PF00440">
    <property type="entry name" value="TetR_N"/>
    <property type="match status" value="1"/>
</dbReference>
<dbReference type="EMBL" id="JBHLUE010000026">
    <property type="protein sequence ID" value="MFC0568003.1"/>
    <property type="molecule type" value="Genomic_DNA"/>
</dbReference>
<dbReference type="InterPro" id="IPR011075">
    <property type="entry name" value="TetR_C"/>
</dbReference>
<dbReference type="Pfam" id="PF16859">
    <property type="entry name" value="TetR_C_11"/>
    <property type="match status" value="1"/>
</dbReference>
<keyword evidence="2 4" id="KW-0238">DNA-binding</keyword>
<accession>A0ABV6P4N7</accession>
<dbReference type="PROSITE" id="PS50977">
    <property type="entry name" value="HTH_TETR_2"/>
    <property type="match status" value="1"/>
</dbReference>
<dbReference type="SUPFAM" id="SSF48498">
    <property type="entry name" value="Tetracyclin repressor-like, C-terminal domain"/>
    <property type="match status" value="1"/>
</dbReference>
<keyword evidence="7" id="KW-1185">Reference proteome</keyword>